<accession>X1F2X9</accession>
<dbReference type="GO" id="GO:0016491">
    <property type="term" value="F:oxidoreductase activity"/>
    <property type="evidence" value="ECO:0007669"/>
    <property type="project" value="InterPro"/>
</dbReference>
<dbReference type="InterPro" id="IPR037099">
    <property type="entry name" value="Fum_R/Succ_DH_flav-like_C_sf"/>
</dbReference>
<dbReference type="SUPFAM" id="SSF46977">
    <property type="entry name" value="Succinate dehydrogenase/fumarate reductase flavoprotein C-terminal domain"/>
    <property type="match status" value="1"/>
</dbReference>
<sequence>ASSLTLDFKRIDYPEMDPPEWNKFVTTRLEDGEVKVGELPFNYWLLPPNAPTYQENYKRHCGL</sequence>
<comment type="caution">
    <text evidence="1">The sequence shown here is derived from an EMBL/GenBank/DDBJ whole genome shotgun (WGS) entry which is preliminary data.</text>
</comment>
<feature type="non-terminal residue" evidence="1">
    <location>
        <position position="1"/>
    </location>
</feature>
<dbReference type="EMBL" id="BARU01004786">
    <property type="protein sequence ID" value="GAH23734.1"/>
    <property type="molecule type" value="Genomic_DNA"/>
</dbReference>
<reference evidence="1" key="1">
    <citation type="journal article" date="2014" name="Front. Microbiol.">
        <title>High frequency of phylogenetically diverse reductive dehalogenase-homologous genes in deep subseafloor sedimentary metagenomes.</title>
        <authorList>
            <person name="Kawai M."/>
            <person name="Futagami T."/>
            <person name="Toyoda A."/>
            <person name="Takaki Y."/>
            <person name="Nishi S."/>
            <person name="Hori S."/>
            <person name="Arai W."/>
            <person name="Tsubouchi T."/>
            <person name="Morono Y."/>
            <person name="Uchiyama I."/>
            <person name="Ito T."/>
            <person name="Fujiyama A."/>
            <person name="Inagaki F."/>
            <person name="Takami H."/>
        </authorList>
    </citation>
    <scope>NUCLEOTIDE SEQUENCE</scope>
    <source>
        <strain evidence="1">Expedition CK06-06</strain>
    </source>
</reference>
<organism evidence="1">
    <name type="scientific">marine sediment metagenome</name>
    <dbReference type="NCBI Taxonomy" id="412755"/>
    <lineage>
        <taxon>unclassified sequences</taxon>
        <taxon>metagenomes</taxon>
        <taxon>ecological metagenomes</taxon>
    </lineage>
</organism>
<evidence type="ECO:0000313" key="1">
    <source>
        <dbReference type="EMBL" id="GAH23734.1"/>
    </source>
</evidence>
<proteinExistence type="predicted"/>
<name>X1F2X9_9ZZZZ</name>
<gene>
    <name evidence="1" type="ORF">S03H2_09417</name>
</gene>
<protein>
    <submittedName>
        <fullName evidence="1">Uncharacterized protein</fullName>
    </submittedName>
</protein>
<dbReference type="AlphaFoldDB" id="X1F2X9"/>